<gene>
    <name evidence="3" type="ORF">FQA47_012916</name>
</gene>
<sequence length="99" mass="11068">MLFYITISIPAYLGCIALLILWCHLVKRRREAAELSSDLGVSSSVYIIPIYELDRDFNEASSDSESGDVSLPPPYMTLPPSYSELPPSYADPPPYSEHQ</sequence>
<feature type="compositionally biased region" description="Low complexity" evidence="1">
    <location>
        <begin position="78"/>
        <end position="88"/>
    </location>
</feature>
<evidence type="ECO:0000256" key="2">
    <source>
        <dbReference type="SAM" id="Phobius"/>
    </source>
</evidence>
<proteinExistence type="predicted"/>
<dbReference type="AlphaFoldDB" id="A0A834CF13"/>
<keyword evidence="2" id="KW-0472">Membrane</keyword>
<dbReference type="EMBL" id="WKFB01000284">
    <property type="protein sequence ID" value="KAF6728395.1"/>
    <property type="molecule type" value="Genomic_DNA"/>
</dbReference>
<comment type="caution">
    <text evidence="3">The sequence shown here is derived from an EMBL/GenBank/DDBJ whole genome shotgun (WGS) entry which is preliminary data.</text>
</comment>
<protein>
    <submittedName>
        <fullName evidence="3">Uncharacterized protein</fullName>
    </submittedName>
</protein>
<feature type="region of interest" description="Disordered" evidence="1">
    <location>
        <begin position="59"/>
        <end position="99"/>
    </location>
</feature>
<evidence type="ECO:0000256" key="1">
    <source>
        <dbReference type="SAM" id="MobiDB-lite"/>
    </source>
</evidence>
<organism evidence="3 4">
    <name type="scientific">Oryzias melastigma</name>
    <name type="common">Marine medaka</name>
    <dbReference type="NCBI Taxonomy" id="30732"/>
    <lineage>
        <taxon>Eukaryota</taxon>
        <taxon>Metazoa</taxon>
        <taxon>Chordata</taxon>
        <taxon>Craniata</taxon>
        <taxon>Vertebrata</taxon>
        <taxon>Euteleostomi</taxon>
        <taxon>Actinopterygii</taxon>
        <taxon>Neopterygii</taxon>
        <taxon>Teleostei</taxon>
        <taxon>Neoteleostei</taxon>
        <taxon>Acanthomorphata</taxon>
        <taxon>Ovalentaria</taxon>
        <taxon>Atherinomorphae</taxon>
        <taxon>Beloniformes</taxon>
        <taxon>Adrianichthyidae</taxon>
        <taxon>Oryziinae</taxon>
        <taxon>Oryzias</taxon>
    </lineage>
</organism>
<accession>A0A834CF13</accession>
<feature type="compositionally biased region" description="Pro residues" evidence="1">
    <location>
        <begin position="89"/>
        <end position="99"/>
    </location>
</feature>
<feature type="transmembrane region" description="Helical" evidence="2">
    <location>
        <begin position="6"/>
        <end position="26"/>
    </location>
</feature>
<name>A0A834CF13_ORYME</name>
<keyword evidence="2" id="KW-1133">Transmembrane helix</keyword>
<evidence type="ECO:0000313" key="4">
    <source>
        <dbReference type="Proteomes" id="UP000646548"/>
    </source>
</evidence>
<dbReference type="Proteomes" id="UP000646548">
    <property type="component" value="Unassembled WGS sequence"/>
</dbReference>
<keyword evidence="2" id="KW-0812">Transmembrane</keyword>
<evidence type="ECO:0000313" key="3">
    <source>
        <dbReference type="EMBL" id="KAF6728395.1"/>
    </source>
</evidence>
<reference evidence="3" key="1">
    <citation type="journal article" name="BMC Genomics">
        <title>Long-read sequencing and de novo genome assembly of marine medaka (Oryzias melastigma).</title>
        <authorList>
            <person name="Liang P."/>
            <person name="Saqib H.S.A."/>
            <person name="Ni X."/>
            <person name="Shen Y."/>
        </authorList>
    </citation>
    <scope>NUCLEOTIDE SEQUENCE</scope>
    <source>
        <strain evidence="3">Bigg-433</strain>
    </source>
</reference>